<dbReference type="InterPro" id="IPR046109">
    <property type="entry name" value="DUF6046"/>
</dbReference>
<dbReference type="OrthoDB" id="1351182at2"/>
<dbReference type="EMBL" id="FCOR01000017">
    <property type="protein sequence ID" value="CVK17153.1"/>
    <property type="molecule type" value="Genomic_DNA"/>
</dbReference>
<dbReference type="Proteomes" id="UP000182761">
    <property type="component" value="Unassembled WGS sequence"/>
</dbReference>
<protein>
    <recommendedName>
        <fullName evidence="1">DUF6046 domain-containing protein</fullName>
    </recommendedName>
</protein>
<evidence type="ECO:0000313" key="3">
    <source>
        <dbReference type="Proteomes" id="UP000182761"/>
    </source>
</evidence>
<name>A0A0X3ASF7_9FLAO</name>
<evidence type="ECO:0000259" key="1">
    <source>
        <dbReference type="Pfam" id="PF19512"/>
    </source>
</evidence>
<feature type="domain" description="DUF6046" evidence="1">
    <location>
        <begin position="79"/>
        <end position="197"/>
    </location>
</feature>
<dbReference type="RefSeq" id="WP_055426321.1">
    <property type="nucleotide sequence ID" value="NZ_FCOR01000017.1"/>
</dbReference>
<accession>A0A0X3ASF7</accession>
<keyword evidence="3" id="KW-1185">Reference proteome</keyword>
<dbReference type="AlphaFoldDB" id="A0A0X3ASF7"/>
<reference evidence="2 3" key="1">
    <citation type="submission" date="2016-01" db="EMBL/GenBank/DDBJ databases">
        <authorList>
            <person name="McClelland M."/>
            <person name="Jain A."/>
            <person name="Saraogi P."/>
            <person name="Mendelson R."/>
            <person name="Westerman R."/>
            <person name="SanMiguel P."/>
            <person name="Csonka L."/>
        </authorList>
    </citation>
    <scope>NUCLEOTIDE SEQUENCE [LARGE SCALE GENOMIC DNA]</scope>
    <source>
        <strain evidence="2 3">R-53146</strain>
    </source>
</reference>
<gene>
    <name evidence="2" type="ORF">Ga0061079_11721</name>
</gene>
<organism evidence="2 3">
    <name type="scientific">Apibacter mensalis</name>
    <dbReference type="NCBI Taxonomy" id="1586267"/>
    <lineage>
        <taxon>Bacteria</taxon>
        <taxon>Pseudomonadati</taxon>
        <taxon>Bacteroidota</taxon>
        <taxon>Flavobacteriia</taxon>
        <taxon>Flavobacteriales</taxon>
        <taxon>Weeksellaceae</taxon>
        <taxon>Apibacter</taxon>
    </lineage>
</organism>
<dbReference type="STRING" id="1586267.GCA_001418685_02019"/>
<sequence length="204" mass="22977">MSAYSINIAELFKQQFHINVGYIGGSVADKFLNEFKGIEALPTNEALTRQSLQGVPVWDYLKILPKVIDGTGETFEGYEFPREMVIEAVLPKKIVTTDIAGRDGQVEELMGLDDWQISLRGFIINYDSTDYPETQVKELIRVCCIKDTVLEVEGTFLNMLGITHISLHQLNPVASIGYSHVQKFELEAKSKKPFKLNKDHGILL</sequence>
<evidence type="ECO:0000313" key="2">
    <source>
        <dbReference type="EMBL" id="CVK17153.1"/>
    </source>
</evidence>
<dbReference type="Pfam" id="PF19512">
    <property type="entry name" value="DUF6046"/>
    <property type="match status" value="1"/>
</dbReference>
<proteinExistence type="predicted"/>